<dbReference type="SUPFAM" id="SSF53448">
    <property type="entry name" value="Nucleotide-diphospho-sugar transferases"/>
    <property type="match status" value="1"/>
</dbReference>
<dbReference type="Gene3D" id="3.90.550.10">
    <property type="entry name" value="Spore Coat Polysaccharide Biosynthesis Protein SpsA, Chain A"/>
    <property type="match status" value="1"/>
</dbReference>
<evidence type="ECO:0000256" key="2">
    <source>
        <dbReference type="ARBA" id="ARBA00022695"/>
    </source>
</evidence>
<dbReference type="CDD" id="cd06422">
    <property type="entry name" value="NTP_transferase_like_1"/>
    <property type="match status" value="1"/>
</dbReference>
<evidence type="ECO:0000256" key="1">
    <source>
        <dbReference type="ARBA" id="ARBA00022679"/>
    </source>
</evidence>
<name>A0A255YBE1_9SPHN</name>
<accession>A0A255YBE1</accession>
<dbReference type="EMBL" id="NOXT01000117">
    <property type="protein sequence ID" value="OYQ26511.1"/>
    <property type="molecule type" value="Genomic_DNA"/>
</dbReference>
<dbReference type="PANTHER" id="PTHR43584:SF8">
    <property type="entry name" value="N-ACETYLMURAMATE ALPHA-1-PHOSPHATE URIDYLYLTRANSFERASE"/>
    <property type="match status" value="1"/>
</dbReference>
<evidence type="ECO:0000313" key="6">
    <source>
        <dbReference type="Proteomes" id="UP000216991"/>
    </source>
</evidence>
<dbReference type="Pfam" id="PF12804">
    <property type="entry name" value="NTP_transf_3"/>
    <property type="match status" value="1"/>
</dbReference>
<keyword evidence="6" id="KW-1185">Reference proteome</keyword>
<keyword evidence="3" id="KW-0460">Magnesium</keyword>
<dbReference type="InterPro" id="IPR050065">
    <property type="entry name" value="GlmU-like"/>
</dbReference>
<dbReference type="InterPro" id="IPR029044">
    <property type="entry name" value="Nucleotide-diphossugar_trans"/>
</dbReference>
<sequence length="253" mass="27292">MGKIRPPLSLVPHIDCTLPASAMVMAAGLGKRMRPLTATRPKPLIEVAGRSLLDRALDRVAAAGIGHAVVNAHYFADQIEAAVKARSTPTSIDVSDERGLLLETGGGITKALPLLEGEAFYTINADNMWIDGPIDTLRLLASRWDAGEMDALLLLVPLARAHGYDGRGDFHMDGLGRLAPRSGMKVAPFVYSGLQIISRRLFDGEPVEPFTMWRAWNKALANGRMFGLSHPGLWFHVGTPASIGETEALLHQG</sequence>
<keyword evidence="2 5" id="KW-0548">Nucleotidyltransferase</keyword>
<protein>
    <submittedName>
        <fullName evidence="5">Mannose-1-phosphate guanylyltransferase</fullName>
    </submittedName>
</protein>
<reference evidence="5 6" key="1">
    <citation type="submission" date="2017-07" db="EMBL/GenBank/DDBJ databases">
        <title>Sandarakinorhabdus cyanobacteriorum sp. nov., a novel bacterium isolated from cyanobacterial aggregates in a eutrophic lake.</title>
        <authorList>
            <person name="Cai H."/>
        </authorList>
    </citation>
    <scope>NUCLEOTIDE SEQUENCE [LARGE SCALE GENOMIC DNA]</scope>
    <source>
        <strain evidence="5 6">TH057</strain>
    </source>
</reference>
<dbReference type="GO" id="GO:0016779">
    <property type="term" value="F:nucleotidyltransferase activity"/>
    <property type="evidence" value="ECO:0007669"/>
    <property type="project" value="UniProtKB-KW"/>
</dbReference>
<dbReference type="AlphaFoldDB" id="A0A255YBE1"/>
<dbReference type="OrthoDB" id="9788272at2"/>
<evidence type="ECO:0000259" key="4">
    <source>
        <dbReference type="Pfam" id="PF12804"/>
    </source>
</evidence>
<organism evidence="5 6">
    <name type="scientific">Sandarakinorhabdus cyanobacteriorum</name>
    <dbReference type="NCBI Taxonomy" id="1981098"/>
    <lineage>
        <taxon>Bacteria</taxon>
        <taxon>Pseudomonadati</taxon>
        <taxon>Pseudomonadota</taxon>
        <taxon>Alphaproteobacteria</taxon>
        <taxon>Sphingomonadales</taxon>
        <taxon>Sphingosinicellaceae</taxon>
        <taxon>Sandarakinorhabdus</taxon>
    </lineage>
</organism>
<comment type="caution">
    <text evidence="5">The sequence shown here is derived from an EMBL/GenBank/DDBJ whole genome shotgun (WGS) entry which is preliminary data.</text>
</comment>
<gene>
    <name evidence="5" type="ORF">CHU93_11990</name>
</gene>
<dbReference type="RefSeq" id="WP_094474357.1">
    <property type="nucleotide sequence ID" value="NZ_NOXT01000117.1"/>
</dbReference>
<dbReference type="InterPro" id="IPR025877">
    <property type="entry name" value="MobA-like_NTP_Trfase"/>
</dbReference>
<evidence type="ECO:0000313" key="5">
    <source>
        <dbReference type="EMBL" id="OYQ26511.1"/>
    </source>
</evidence>
<evidence type="ECO:0000256" key="3">
    <source>
        <dbReference type="ARBA" id="ARBA00022842"/>
    </source>
</evidence>
<dbReference type="Proteomes" id="UP000216991">
    <property type="component" value="Unassembled WGS sequence"/>
</dbReference>
<dbReference type="PANTHER" id="PTHR43584">
    <property type="entry name" value="NUCLEOTIDYL TRANSFERASE"/>
    <property type="match status" value="1"/>
</dbReference>
<keyword evidence="1 5" id="KW-0808">Transferase</keyword>
<proteinExistence type="predicted"/>
<feature type="domain" description="MobA-like NTP transferase" evidence="4">
    <location>
        <begin position="22"/>
        <end position="151"/>
    </location>
</feature>